<dbReference type="GeneID" id="57268424"/>
<evidence type="ECO:0008006" key="3">
    <source>
        <dbReference type="Google" id="ProtNLM"/>
    </source>
</evidence>
<dbReference type="eggNOG" id="ENOG5030HQ8">
    <property type="taxonomic scope" value="Bacteria"/>
</dbReference>
<sequence length="155" mass="17758">MKWKGAWLLCLLLAGCDKPNDTQLVTETGRELQRTIDTNPARIRCEHIAKGRERLSRDVVQKLEASHCQNVLRSATETNFTDTTIYHHNTVMICGGITGKSFTGTFISRRFIFSPDEKALVIEPVSEADKTRFEGQKTVQQLQDDFNRQHQQYCQ</sequence>
<dbReference type="RefSeq" id="WP_014593614.1">
    <property type="nucleotide sequence ID" value="NC_017531.2"/>
</dbReference>
<dbReference type="PATRIC" id="fig|553.3.peg.2490"/>
<evidence type="ECO:0000313" key="1">
    <source>
        <dbReference type="EMBL" id="BAK11166.1"/>
    </source>
</evidence>
<dbReference type="AlphaFoldDB" id="A0A0H3KVR6"/>
<dbReference type="KEGG" id="paj:PAJ_1086"/>
<reference evidence="2" key="1">
    <citation type="journal article" date="2012" name="Appl. Microbiol. Biotechnol.">
        <title>The complete genome sequence of Pantoea ananatis AJ13355, an organism with great biotechnological potential.</title>
        <authorList>
            <person name="Hara Y."/>
            <person name="Kadotani N."/>
            <person name="Izui H."/>
            <person name="Katashkina J.I."/>
            <person name="Kuvaeva T.M."/>
            <person name="Andreeva I.G."/>
            <person name="Golubeva L.I."/>
            <person name="Malko D.B."/>
            <person name="Makeev V.J."/>
            <person name="Mashko S.V."/>
            <person name="Kozlov Y.I."/>
        </authorList>
    </citation>
    <scope>NUCLEOTIDE SEQUENCE [LARGE SCALE GENOMIC DNA]</scope>
    <source>
        <strain evidence="2">AJ13355</strain>
    </source>
</reference>
<protein>
    <recommendedName>
        <fullName evidence="3">Lipoprotein</fullName>
    </recommendedName>
</protein>
<organism evidence="1 2">
    <name type="scientific">Pantoea ananatis (strain AJ13355)</name>
    <dbReference type="NCBI Taxonomy" id="932677"/>
    <lineage>
        <taxon>Bacteria</taxon>
        <taxon>Pseudomonadati</taxon>
        <taxon>Pseudomonadota</taxon>
        <taxon>Gammaproteobacteria</taxon>
        <taxon>Enterobacterales</taxon>
        <taxon>Erwiniaceae</taxon>
        <taxon>Pantoea</taxon>
    </lineage>
</organism>
<proteinExistence type="predicted"/>
<gene>
    <name evidence="1" type="ordered locus">PAJ_1086</name>
</gene>
<evidence type="ECO:0000313" key="2">
    <source>
        <dbReference type="Proteomes" id="UP000006690"/>
    </source>
</evidence>
<dbReference type="EMBL" id="AP012032">
    <property type="protein sequence ID" value="BAK11166.1"/>
    <property type="molecule type" value="Genomic_DNA"/>
</dbReference>
<name>A0A0H3KVR6_PANAA</name>
<accession>A0A0H3KVR6</accession>
<dbReference type="OrthoDB" id="6543036at2"/>
<dbReference type="Proteomes" id="UP000006690">
    <property type="component" value="Chromosome"/>
</dbReference>
<dbReference type="PROSITE" id="PS51257">
    <property type="entry name" value="PROKAR_LIPOPROTEIN"/>
    <property type="match status" value="1"/>
</dbReference>
<dbReference type="HOGENOM" id="CLU_1693759_0_0_6"/>